<dbReference type="AlphaFoldDB" id="A0A9P7BU03"/>
<reference evidence="9" key="1">
    <citation type="journal article" date="2020" name="Microb. Genom.">
        <title>Genetic diversity of clinical and environmental Mucorales isolates obtained from an investigation of mucormycosis cases among solid organ transplant recipients.</title>
        <authorList>
            <person name="Nguyen M.H."/>
            <person name="Kaul D."/>
            <person name="Muto C."/>
            <person name="Cheng S.J."/>
            <person name="Richter R.A."/>
            <person name="Bruno V.M."/>
            <person name="Liu G."/>
            <person name="Beyhan S."/>
            <person name="Sundermann A.J."/>
            <person name="Mounaud S."/>
            <person name="Pasculle A.W."/>
            <person name="Nierman W.C."/>
            <person name="Driscoll E."/>
            <person name="Cumbie R."/>
            <person name="Clancy C.J."/>
            <person name="Dupont C.L."/>
        </authorList>
    </citation>
    <scope>NUCLEOTIDE SEQUENCE</scope>
    <source>
        <strain evidence="9">GL11</strain>
    </source>
</reference>
<dbReference type="EMBL" id="JAANQT010000550">
    <property type="protein sequence ID" value="KAG1310085.1"/>
    <property type="molecule type" value="Genomic_DNA"/>
</dbReference>
<comment type="caution">
    <text evidence="9">The sequence shown here is derived from an EMBL/GenBank/DDBJ whole genome shotgun (WGS) entry which is preliminary data.</text>
</comment>
<sequence length="449" mass="49446">MKHLSLLSAITLIPLLVSALSVYDVGEKAWTANALTRITTSVTVTIWTDAPHETGRHHHHDDDWFVGEEGEGEGEGVGEGVGEMVEEEEEVVDGVDDLLDEHMEPVKKPEPTSTKRTTATVKEPKVTKTKVIKTKGPTKTAKNKNTKTAWAPVINTHPSRPPLAQVTGCKSEGQIALTYSEGPTDATAKIAQQLSEADARANFFINATWLNIPHYAAIASDVYKAGHLIGMTYRMKNDNPRTISDSELKKDIIENAQAIEKLLGVAPKYVRLHLLDQSNARIEKVMAELGFVTVGYNLDSEDYVEKNATGPGSVQEAYAKAFKDFSEKFGTKGSFVAIHYDVPQSSSLSAVGHIVNTIEQEGYMMVRLDGCLNDSKPYKKSAESTVYVHDQFSYNQPEYHQGQKYVSVDNSLGVEEPHEEHNSSTGTANRKKATLFYGTLVIALIMFFL</sequence>
<keyword evidence="2" id="KW-0479">Metal-binding</keyword>
<organism evidence="9 10">
    <name type="scientific">Rhizopus oryzae</name>
    <name type="common">Mucormycosis agent</name>
    <name type="synonym">Rhizopus arrhizus var. delemar</name>
    <dbReference type="NCBI Taxonomy" id="64495"/>
    <lineage>
        <taxon>Eukaryota</taxon>
        <taxon>Fungi</taxon>
        <taxon>Fungi incertae sedis</taxon>
        <taxon>Mucoromycota</taxon>
        <taxon>Mucoromycotina</taxon>
        <taxon>Mucoromycetes</taxon>
        <taxon>Mucorales</taxon>
        <taxon>Mucorineae</taxon>
        <taxon>Rhizopodaceae</taxon>
        <taxon>Rhizopus</taxon>
    </lineage>
</organism>
<dbReference type="PANTHER" id="PTHR46471:SF2">
    <property type="entry name" value="CHITIN DEACETYLASE-RELATED"/>
    <property type="match status" value="1"/>
</dbReference>
<dbReference type="Gene3D" id="3.20.20.370">
    <property type="entry name" value="Glycoside hydrolase/deacetylase"/>
    <property type="match status" value="1"/>
</dbReference>
<gene>
    <name evidence="9" type="ORF">G6F64_004818</name>
</gene>
<proteinExistence type="predicted"/>
<dbReference type="InterPro" id="IPR002509">
    <property type="entry name" value="NODB_dom"/>
</dbReference>
<keyword evidence="5" id="KW-0119">Carbohydrate metabolism</keyword>
<evidence type="ECO:0000256" key="4">
    <source>
        <dbReference type="ARBA" id="ARBA00022801"/>
    </source>
</evidence>
<evidence type="ECO:0000259" key="8">
    <source>
        <dbReference type="PROSITE" id="PS51677"/>
    </source>
</evidence>
<keyword evidence="10" id="KW-1185">Reference proteome</keyword>
<dbReference type="OrthoDB" id="407355at2759"/>
<dbReference type="PANTHER" id="PTHR46471">
    <property type="entry name" value="CHITIN DEACETYLASE"/>
    <property type="match status" value="1"/>
</dbReference>
<dbReference type="GO" id="GO:0005975">
    <property type="term" value="P:carbohydrate metabolic process"/>
    <property type="evidence" value="ECO:0007669"/>
    <property type="project" value="InterPro"/>
</dbReference>
<evidence type="ECO:0000256" key="5">
    <source>
        <dbReference type="ARBA" id="ARBA00023277"/>
    </source>
</evidence>
<evidence type="ECO:0000256" key="7">
    <source>
        <dbReference type="SAM" id="SignalP"/>
    </source>
</evidence>
<evidence type="ECO:0000313" key="10">
    <source>
        <dbReference type="Proteomes" id="UP000716291"/>
    </source>
</evidence>
<feature type="chain" id="PRO_5040317551" description="NodB homology domain-containing protein" evidence="7">
    <location>
        <begin position="20"/>
        <end position="449"/>
    </location>
</feature>
<feature type="domain" description="NodB homology" evidence="8">
    <location>
        <begin position="173"/>
        <end position="366"/>
    </location>
</feature>
<comment type="cofactor">
    <cofactor evidence="1">
        <name>Co(2+)</name>
        <dbReference type="ChEBI" id="CHEBI:48828"/>
    </cofactor>
</comment>
<evidence type="ECO:0000256" key="6">
    <source>
        <dbReference type="SAM" id="MobiDB-lite"/>
    </source>
</evidence>
<keyword evidence="3 7" id="KW-0732">Signal</keyword>
<evidence type="ECO:0000256" key="1">
    <source>
        <dbReference type="ARBA" id="ARBA00001941"/>
    </source>
</evidence>
<dbReference type="PROSITE" id="PS51677">
    <property type="entry name" value="NODB"/>
    <property type="match status" value="1"/>
</dbReference>
<dbReference type="Pfam" id="PF01522">
    <property type="entry name" value="Polysacc_deac_1"/>
    <property type="match status" value="1"/>
</dbReference>
<accession>A0A9P7BU03</accession>
<evidence type="ECO:0000256" key="2">
    <source>
        <dbReference type="ARBA" id="ARBA00022723"/>
    </source>
</evidence>
<feature type="signal peptide" evidence="7">
    <location>
        <begin position="1"/>
        <end position="19"/>
    </location>
</feature>
<keyword evidence="4" id="KW-0378">Hydrolase</keyword>
<dbReference type="GO" id="GO:0016810">
    <property type="term" value="F:hydrolase activity, acting on carbon-nitrogen (but not peptide) bonds"/>
    <property type="evidence" value="ECO:0007669"/>
    <property type="project" value="InterPro"/>
</dbReference>
<evidence type="ECO:0000313" key="9">
    <source>
        <dbReference type="EMBL" id="KAG1310085.1"/>
    </source>
</evidence>
<dbReference type="Proteomes" id="UP000716291">
    <property type="component" value="Unassembled WGS sequence"/>
</dbReference>
<name>A0A9P7BU03_RHIOR</name>
<dbReference type="SUPFAM" id="SSF88713">
    <property type="entry name" value="Glycoside hydrolase/deacetylase"/>
    <property type="match status" value="1"/>
</dbReference>
<feature type="region of interest" description="Disordered" evidence="6">
    <location>
        <begin position="105"/>
        <end position="124"/>
    </location>
</feature>
<evidence type="ECO:0000256" key="3">
    <source>
        <dbReference type="ARBA" id="ARBA00022729"/>
    </source>
</evidence>
<dbReference type="InterPro" id="IPR011330">
    <property type="entry name" value="Glyco_hydro/deAcase_b/a-brl"/>
</dbReference>
<dbReference type="GO" id="GO:0046872">
    <property type="term" value="F:metal ion binding"/>
    <property type="evidence" value="ECO:0007669"/>
    <property type="project" value="UniProtKB-KW"/>
</dbReference>
<protein>
    <recommendedName>
        <fullName evidence="8">NodB homology domain-containing protein</fullName>
    </recommendedName>
</protein>